<evidence type="ECO:0000313" key="3">
    <source>
        <dbReference type="EMBL" id="RFA07617.1"/>
    </source>
</evidence>
<feature type="transmembrane region" description="Helical" evidence="2">
    <location>
        <begin position="346"/>
        <end position="370"/>
    </location>
</feature>
<protein>
    <recommendedName>
        <fullName evidence="5">HupE / UreJ protein</fullName>
    </recommendedName>
</protein>
<feature type="compositionally biased region" description="Basic and acidic residues" evidence="1">
    <location>
        <begin position="541"/>
        <end position="552"/>
    </location>
</feature>
<dbReference type="Proteomes" id="UP000256709">
    <property type="component" value="Unassembled WGS sequence"/>
</dbReference>
<feature type="compositionally biased region" description="Low complexity" evidence="1">
    <location>
        <begin position="456"/>
        <end position="466"/>
    </location>
</feature>
<feature type="transmembrane region" description="Helical" evidence="2">
    <location>
        <begin position="316"/>
        <end position="334"/>
    </location>
</feature>
<feature type="transmembrane region" description="Helical" evidence="2">
    <location>
        <begin position="231"/>
        <end position="250"/>
    </location>
</feature>
<feature type="region of interest" description="Disordered" evidence="1">
    <location>
        <begin position="444"/>
        <end position="492"/>
    </location>
</feature>
<comment type="caution">
    <text evidence="3">The sequence shown here is derived from an EMBL/GenBank/DDBJ whole genome shotgun (WGS) entry which is preliminary data.</text>
</comment>
<organism evidence="3 4">
    <name type="scientific">Subtercola boreus</name>
    <dbReference type="NCBI Taxonomy" id="120213"/>
    <lineage>
        <taxon>Bacteria</taxon>
        <taxon>Bacillati</taxon>
        <taxon>Actinomycetota</taxon>
        <taxon>Actinomycetes</taxon>
        <taxon>Micrococcales</taxon>
        <taxon>Microbacteriaceae</taxon>
        <taxon>Subtercola</taxon>
    </lineage>
</organism>
<sequence length="552" mass="57876">MNRAARTAGAGRMHRLGLGMLLLLAMVTGLVVFSAQSASAHILPTTTVVLDVHESEVDASLRIPLDDIEAASGIDLGSGSAAEVAAQEDALRAYILAHFQPTSTSGQAWTVTVDTFGSGSTEELGTGVFGYITAVAHLTPPPGLSERDFELGYTVVVDKEITHIVIVSVRSDWASGALGTTRELGTIRLDTVTGVVSSLEVDLGDGSAWTGFVSMVSLGVDHIRDGVDHQLFLLTLLLPAPLLSIRRRWAGVVTARRSVRRIATITLSFTVGHSITLALGALGLPVPQQAVEALIAVSILVAAVHALRPIFPGREALIAGIFGLVHGMAFSATLTELDLSGGQLALSLLGFNIGIELMQLAVVALVLPPLMLLARTRLYRPLRLGAAGFAGIAAAGWLAARLGLPNPVADVADGLEGASFTVVAVLWLAAVVVVTLHSRAESRARVEPAGSGGAGSPSAPRPVAGGFSRRDSAGLARSSTGERTPQPKAPWLWRAGENVLRRARGAWDPPGLTRRSLTDYDPTWRASHPRLPWASGEVGEDFTRPTERSSTA</sequence>
<keyword evidence="2" id="KW-0472">Membrane</keyword>
<proteinExistence type="predicted"/>
<evidence type="ECO:0008006" key="5">
    <source>
        <dbReference type="Google" id="ProtNLM"/>
    </source>
</evidence>
<dbReference type="AlphaFoldDB" id="A0A3E0VFH9"/>
<reference evidence="3 4" key="1">
    <citation type="submission" date="2017-04" db="EMBL/GenBank/DDBJ databases">
        <title>Comparative genome analysis of Subtercola boreus.</title>
        <authorList>
            <person name="Cho Y.-J."/>
            <person name="Cho A."/>
            <person name="Kim O.-S."/>
            <person name="Lee J.-I."/>
        </authorList>
    </citation>
    <scope>NUCLEOTIDE SEQUENCE [LARGE SCALE GENOMIC DNA]</scope>
    <source>
        <strain evidence="3 4">P27444</strain>
    </source>
</reference>
<keyword evidence="2" id="KW-1133">Transmembrane helix</keyword>
<dbReference type="OrthoDB" id="9808870at2"/>
<keyword evidence="2" id="KW-0812">Transmembrane</keyword>
<feature type="transmembrane region" description="Helical" evidence="2">
    <location>
        <begin position="382"/>
        <end position="400"/>
    </location>
</feature>
<feature type="transmembrane region" description="Helical" evidence="2">
    <location>
        <begin position="262"/>
        <end position="284"/>
    </location>
</feature>
<name>A0A3E0VFH9_9MICO</name>
<dbReference type="RefSeq" id="WP_116284156.1">
    <property type="nucleotide sequence ID" value="NZ_NBXA01000026.1"/>
</dbReference>
<dbReference type="Pfam" id="PF13795">
    <property type="entry name" value="HupE_UreJ_2"/>
    <property type="match status" value="1"/>
</dbReference>
<dbReference type="EMBL" id="NBXA01000026">
    <property type="protein sequence ID" value="RFA07617.1"/>
    <property type="molecule type" value="Genomic_DNA"/>
</dbReference>
<feature type="transmembrane region" description="Helical" evidence="2">
    <location>
        <begin position="420"/>
        <end position="437"/>
    </location>
</feature>
<evidence type="ECO:0000256" key="1">
    <source>
        <dbReference type="SAM" id="MobiDB-lite"/>
    </source>
</evidence>
<evidence type="ECO:0000313" key="4">
    <source>
        <dbReference type="Proteomes" id="UP000256709"/>
    </source>
</evidence>
<feature type="transmembrane region" description="Helical" evidence="2">
    <location>
        <begin position="290"/>
        <end position="307"/>
    </location>
</feature>
<feature type="region of interest" description="Disordered" evidence="1">
    <location>
        <begin position="504"/>
        <end position="552"/>
    </location>
</feature>
<evidence type="ECO:0000256" key="2">
    <source>
        <dbReference type="SAM" id="Phobius"/>
    </source>
</evidence>
<gene>
    <name evidence="3" type="ORF">B7R21_15675</name>
</gene>
<accession>A0A3E0VFH9</accession>
<dbReference type="InterPro" id="IPR032809">
    <property type="entry name" value="Put_HupE_UreJ"/>
</dbReference>